<accession>A0ABS8L4L4</accession>
<dbReference type="RefSeq" id="WP_230554216.1">
    <property type="nucleotide sequence ID" value="NZ_JAJISD010000018.1"/>
</dbReference>
<evidence type="ECO:0000313" key="3">
    <source>
        <dbReference type="Proteomes" id="UP001198862"/>
    </source>
</evidence>
<organism evidence="2 3">
    <name type="scientific">Reyranella aquatilis</name>
    <dbReference type="NCBI Taxonomy" id="2035356"/>
    <lineage>
        <taxon>Bacteria</taxon>
        <taxon>Pseudomonadati</taxon>
        <taxon>Pseudomonadota</taxon>
        <taxon>Alphaproteobacteria</taxon>
        <taxon>Hyphomicrobiales</taxon>
        <taxon>Reyranellaceae</taxon>
        <taxon>Reyranella</taxon>
    </lineage>
</organism>
<sequence length="279" mass="31345">MTDMGVAGTDWSSAELDLIVADYFAMLKEEQAGQTIRKTEHRRALKAQIPRSDGSIEFKHQNISAVLTQLGLPRIRGYVPAWNFQGAIALAIGRYLEDQPDPVPMATRPLAGFGDMPALFVGPPPSSPPINAKAKRAFERVARKFDPALRDQMNRALGEAGEQLIYEREQELLISADRRDLARKVRWVSKEDGDGAGYDIRSYDPSGSERWIEVKTTRGGSTTPFYLTRNENEVARERPDAFRLYRLHDFSRQPGLFTLKPPLEAVLQLEALTFQASLK</sequence>
<keyword evidence="3" id="KW-1185">Reference proteome</keyword>
<proteinExistence type="predicted"/>
<dbReference type="EMBL" id="JAJISD010000018">
    <property type="protein sequence ID" value="MCC8432798.1"/>
    <property type="molecule type" value="Genomic_DNA"/>
</dbReference>
<reference evidence="2 3" key="1">
    <citation type="submission" date="2021-11" db="EMBL/GenBank/DDBJ databases">
        <authorList>
            <person name="Lee D.-H."/>
            <person name="Kim S.-B."/>
        </authorList>
    </citation>
    <scope>NUCLEOTIDE SEQUENCE [LARGE SCALE GENOMIC DNA]</scope>
    <source>
        <strain evidence="2 3">KCTC 52223</strain>
    </source>
</reference>
<evidence type="ECO:0000313" key="2">
    <source>
        <dbReference type="EMBL" id="MCC8432798.1"/>
    </source>
</evidence>
<comment type="caution">
    <text evidence="2">The sequence shown here is derived from an EMBL/GenBank/DDBJ whole genome shotgun (WGS) entry which is preliminary data.</text>
</comment>
<name>A0ABS8L4L4_9HYPH</name>
<dbReference type="Proteomes" id="UP001198862">
    <property type="component" value="Unassembled WGS sequence"/>
</dbReference>
<protein>
    <submittedName>
        <fullName evidence="2">DUF3883 domain-containing protein</fullName>
    </submittedName>
</protein>
<gene>
    <name evidence="2" type="ORF">LJ725_27815</name>
</gene>
<feature type="domain" description="Protein NO VEIN C-terminal" evidence="1">
    <location>
        <begin position="167"/>
        <end position="257"/>
    </location>
</feature>
<evidence type="ECO:0000259" key="1">
    <source>
        <dbReference type="Pfam" id="PF13020"/>
    </source>
</evidence>
<dbReference type="InterPro" id="IPR024975">
    <property type="entry name" value="NOV_C"/>
</dbReference>
<dbReference type="Pfam" id="PF13020">
    <property type="entry name" value="NOV_C"/>
    <property type="match status" value="1"/>
</dbReference>